<dbReference type="Gene3D" id="3.40.630.30">
    <property type="match status" value="1"/>
</dbReference>
<dbReference type="InterPro" id="IPR052564">
    <property type="entry name" value="N-acetyltrans/Recomb-assoc"/>
</dbReference>
<feature type="domain" description="N-acetyltransferase" evidence="1">
    <location>
        <begin position="5"/>
        <end position="152"/>
    </location>
</feature>
<name>A0ABT8PQS8_9ENTR</name>
<sequence>MTIDVCIREYHPDDFDALCEIFLSAIKEIASHDYSPEQIAAWAQIDEIAWHRKLLQSEGLVAVCQQRIVGFITARQDYIDLLFVSPIAQRQGVATRLLHHLEQRHPDTAFRVEASITARPFFIGQGYQIVKEQQVEARGAVFTNFVMRKAAM</sequence>
<reference evidence="2 3" key="1">
    <citation type="submission" date="2023-07" db="EMBL/GenBank/DDBJ databases">
        <title>Citrobacter selenititolerans sp. nov., isolated from seleniferous soil.</title>
        <authorList>
            <person name="Zhang S."/>
            <person name="Li K."/>
            <person name="Peng J."/>
            <person name="Wang H."/>
            <person name="Sun J."/>
            <person name="Guo Y."/>
        </authorList>
    </citation>
    <scope>NUCLEOTIDE SEQUENCE [LARGE SCALE GENOMIC DNA]</scope>
    <source>
        <strain evidence="2 3">S2-9</strain>
    </source>
</reference>
<dbReference type="NCBIfam" id="NF007338">
    <property type="entry name" value="PRK09831.1"/>
    <property type="match status" value="1"/>
</dbReference>
<protein>
    <submittedName>
        <fullName evidence="2">GNAT family N-acetyltransferase</fullName>
        <ecNumber evidence="2">2.3.1.-</ecNumber>
    </submittedName>
</protein>
<evidence type="ECO:0000259" key="1">
    <source>
        <dbReference type="PROSITE" id="PS51186"/>
    </source>
</evidence>
<dbReference type="Pfam" id="PF13673">
    <property type="entry name" value="Acetyltransf_10"/>
    <property type="match status" value="1"/>
</dbReference>
<keyword evidence="3" id="KW-1185">Reference proteome</keyword>
<dbReference type="InterPro" id="IPR016181">
    <property type="entry name" value="Acyl_CoA_acyltransferase"/>
</dbReference>
<keyword evidence="2" id="KW-0808">Transferase</keyword>
<dbReference type="PROSITE" id="PS51186">
    <property type="entry name" value="GNAT"/>
    <property type="match status" value="1"/>
</dbReference>
<proteinExistence type="predicted"/>
<dbReference type="RefSeq" id="WP_301696712.1">
    <property type="nucleotide sequence ID" value="NZ_JAUJYW010000001.1"/>
</dbReference>
<dbReference type="Proteomes" id="UP001174867">
    <property type="component" value="Unassembled WGS sequence"/>
</dbReference>
<accession>A0ABT8PQS8</accession>
<keyword evidence="2" id="KW-0012">Acyltransferase</keyword>
<evidence type="ECO:0000313" key="2">
    <source>
        <dbReference type="EMBL" id="MDN8598398.1"/>
    </source>
</evidence>
<comment type="caution">
    <text evidence="2">The sequence shown here is derived from an EMBL/GenBank/DDBJ whole genome shotgun (WGS) entry which is preliminary data.</text>
</comment>
<dbReference type="CDD" id="cd04301">
    <property type="entry name" value="NAT_SF"/>
    <property type="match status" value="1"/>
</dbReference>
<dbReference type="SUPFAM" id="SSF55729">
    <property type="entry name" value="Acyl-CoA N-acyltransferases (Nat)"/>
    <property type="match status" value="1"/>
</dbReference>
<organism evidence="2 3">
    <name type="scientific">Citrobacter enshiensis</name>
    <dbReference type="NCBI Taxonomy" id="2971264"/>
    <lineage>
        <taxon>Bacteria</taxon>
        <taxon>Pseudomonadati</taxon>
        <taxon>Pseudomonadota</taxon>
        <taxon>Gammaproteobacteria</taxon>
        <taxon>Enterobacterales</taxon>
        <taxon>Enterobacteriaceae</taxon>
        <taxon>Citrobacter</taxon>
    </lineage>
</organism>
<dbReference type="InterPro" id="IPR000182">
    <property type="entry name" value="GNAT_dom"/>
</dbReference>
<dbReference type="PANTHER" id="PTHR43451">
    <property type="entry name" value="ACETYLTRANSFERASE (GNAT) FAMILY PROTEIN"/>
    <property type="match status" value="1"/>
</dbReference>
<gene>
    <name evidence="2" type="ORF">Q0A17_03065</name>
</gene>
<dbReference type="PANTHER" id="PTHR43451:SF1">
    <property type="entry name" value="ACETYLTRANSFERASE"/>
    <property type="match status" value="1"/>
</dbReference>
<evidence type="ECO:0000313" key="3">
    <source>
        <dbReference type="Proteomes" id="UP001174867"/>
    </source>
</evidence>
<dbReference type="EC" id="2.3.1.-" evidence="2"/>
<dbReference type="GO" id="GO:0016746">
    <property type="term" value="F:acyltransferase activity"/>
    <property type="evidence" value="ECO:0007669"/>
    <property type="project" value="UniProtKB-KW"/>
</dbReference>
<dbReference type="EMBL" id="JAUJYW010000001">
    <property type="protein sequence ID" value="MDN8598398.1"/>
    <property type="molecule type" value="Genomic_DNA"/>
</dbReference>